<dbReference type="EMBL" id="MRZV01000666">
    <property type="protein sequence ID" value="PIK46103.1"/>
    <property type="molecule type" value="Genomic_DNA"/>
</dbReference>
<feature type="non-terminal residue" evidence="1">
    <location>
        <position position="157"/>
    </location>
</feature>
<organism evidence="1 2">
    <name type="scientific">Stichopus japonicus</name>
    <name type="common">Sea cucumber</name>
    <dbReference type="NCBI Taxonomy" id="307972"/>
    <lineage>
        <taxon>Eukaryota</taxon>
        <taxon>Metazoa</taxon>
        <taxon>Echinodermata</taxon>
        <taxon>Eleutherozoa</taxon>
        <taxon>Echinozoa</taxon>
        <taxon>Holothuroidea</taxon>
        <taxon>Aspidochirotacea</taxon>
        <taxon>Aspidochirotida</taxon>
        <taxon>Stichopodidae</taxon>
        <taxon>Apostichopus</taxon>
    </lineage>
</organism>
<comment type="caution">
    <text evidence="1">The sequence shown here is derived from an EMBL/GenBank/DDBJ whole genome shotgun (WGS) entry which is preliminary data.</text>
</comment>
<sequence>MFRGSRQEYHVKDLLQNVCKLAYIFNFKDRHSEDLKIAKINLFNTCTSLKLPIKNLSFYTPIKTVTKTHITVEGYQIPLNVPEKLKTLIVVDFGQKIKDTDVLYLVEKSIQLAKLFIWLTQKEEEEELHMISYPSEVFNCWLNPSEIMAVHLYRKTN</sequence>
<proteinExistence type="predicted"/>
<dbReference type="AlphaFoldDB" id="A0A2G8KDP6"/>
<protein>
    <submittedName>
        <fullName evidence="1">Uncharacterized protein</fullName>
    </submittedName>
</protein>
<name>A0A2G8KDP6_STIJA</name>
<evidence type="ECO:0000313" key="1">
    <source>
        <dbReference type="EMBL" id="PIK46103.1"/>
    </source>
</evidence>
<dbReference type="Proteomes" id="UP000230750">
    <property type="component" value="Unassembled WGS sequence"/>
</dbReference>
<keyword evidence="2" id="KW-1185">Reference proteome</keyword>
<reference evidence="1 2" key="1">
    <citation type="journal article" date="2017" name="PLoS Biol.">
        <title>The sea cucumber genome provides insights into morphological evolution and visceral regeneration.</title>
        <authorList>
            <person name="Zhang X."/>
            <person name="Sun L."/>
            <person name="Yuan J."/>
            <person name="Sun Y."/>
            <person name="Gao Y."/>
            <person name="Zhang L."/>
            <person name="Li S."/>
            <person name="Dai H."/>
            <person name="Hamel J.F."/>
            <person name="Liu C."/>
            <person name="Yu Y."/>
            <person name="Liu S."/>
            <person name="Lin W."/>
            <person name="Guo K."/>
            <person name="Jin S."/>
            <person name="Xu P."/>
            <person name="Storey K.B."/>
            <person name="Huan P."/>
            <person name="Zhang T."/>
            <person name="Zhou Y."/>
            <person name="Zhang J."/>
            <person name="Lin C."/>
            <person name="Li X."/>
            <person name="Xing L."/>
            <person name="Huo D."/>
            <person name="Sun M."/>
            <person name="Wang L."/>
            <person name="Mercier A."/>
            <person name="Li F."/>
            <person name="Yang H."/>
            <person name="Xiang J."/>
        </authorList>
    </citation>
    <scope>NUCLEOTIDE SEQUENCE [LARGE SCALE GENOMIC DNA]</scope>
    <source>
        <strain evidence="1">Shaxun</strain>
        <tissue evidence="1">Muscle</tissue>
    </source>
</reference>
<gene>
    <name evidence="1" type="ORF">BSL78_17042</name>
</gene>
<accession>A0A2G8KDP6</accession>
<evidence type="ECO:0000313" key="2">
    <source>
        <dbReference type="Proteomes" id="UP000230750"/>
    </source>
</evidence>